<accession>X5DG48</accession>
<feature type="chain" id="PRO_5010515031" evidence="1">
    <location>
        <begin position="21"/>
        <end position="673"/>
    </location>
</feature>
<dbReference type="PANTHER" id="PTHR33490:SF3">
    <property type="entry name" value="CONSERVED INTEGRAL MEMBRANE PROTEIN"/>
    <property type="match status" value="1"/>
</dbReference>
<evidence type="ECO:0000313" key="6">
    <source>
        <dbReference type="Proteomes" id="UP000181981"/>
    </source>
</evidence>
<protein>
    <submittedName>
        <fullName evidence="4">Transglutaminase-like superfamily protein</fullName>
    </submittedName>
</protein>
<keyword evidence="5" id="KW-1185">Reference proteome</keyword>
<dbReference type="HOGENOM" id="CLU_408111_0_0_10"/>
<dbReference type="EMBL" id="CP007451">
    <property type="protein sequence ID" value="AHW61918.1"/>
    <property type="molecule type" value="Genomic_DNA"/>
</dbReference>
<dbReference type="SUPFAM" id="SSF54001">
    <property type="entry name" value="Cysteine proteinases"/>
    <property type="match status" value="1"/>
</dbReference>
<dbReference type="PANTHER" id="PTHR33490">
    <property type="entry name" value="BLR5614 PROTEIN-RELATED"/>
    <property type="match status" value="1"/>
</dbReference>
<dbReference type="Pfam" id="PF01841">
    <property type="entry name" value="Transglut_core"/>
    <property type="match status" value="1"/>
</dbReference>
<sequence length="673" mass="75778">MKTIKTISWLLLSVFLWVAAAGQTAKDLPKRMTFAVEISGVLCGYSEMTISSTEKDGRKLLSINTEALVKQRALGGNVELIITEHALITPETELPVFVEQRFKTNAEIYSCTKFDNGVAYFTTAENGEPREIKLPDDVILENPLSFPHLMNDFIGGDANQKTYKVFDFQSGEIISKTYKRIGEEQLELAGANYNATVLEEFNHQTGITTKLWLDKKNSHALKISTSNRLIYLADESLKKRIQVVDVDNLLFARVNKVIANVHAISSMRIEASIQSEGEIITTESLNFPGQKFEGTVSNNLIEGVFEVERQHYTGENAPSFPPHFSDEKLKKYLEPERLIESDHPVLVEEAQRITADSKDAWEATVKLSTWVGENIMGAIPGGTSAINTYNTREGECRSHSRLLAAFCRAVGIPARLSIGCMYISYAGGCFYQHAWTEVYMGDAGWVAIDATAHEFDFVDAGHIRLGEKTSFNPKAMKILDYQMENESADNTVPEKYKKYLGNYPFEERNSIFKILYQDGSLAVDIPNAQVLALNPPDENGVFYPTVTRQLNFSFGNDIYGNISTMKLQQVIPLGKKFEQDSIPSDVPDEIRPLVGNYWFAQARADFKVVYENGILAFKNPLTNETVKLPKHTESGLWKDELGKNEVEFERNDANEVVRMYVYVNVYLKKQIEL</sequence>
<reference evidence="3 5" key="1">
    <citation type="submission" date="2014-03" db="EMBL/GenBank/DDBJ databases">
        <title>Complete genome sequence of a deeply braunched marine Bacteroidia bacterium Draconibacterium orientale type strain FH5T.</title>
        <authorList>
            <person name="Li X."/>
            <person name="Wang X."/>
            <person name="Xie Z."/>
            <person name="Du Z."/>
            <person name="Chen G."/>
        </authorList>
    </citation>
    <scope>NUCLEOTIDE SEQUENCE [LARGE SCALE GENOMIC DNA]</scope>
    <source>
        <strain evidence="3 5">FH5</strain>
    </source>
</reference>
<dbReference type="OrthoDB" id="9804872at2"/>
<evidence type="ECO:0000313" key="5">
    <source>
        <dbReference type="Proteomes" id="UP000023772"/>
    </source>
</evidence>
<dbReference type="Proteomes" id="UP000181981">
    <property type="component" value="Unassembled WGS sequence"/>
</dbReference>
<reference evidence="4 6" key="2">
    <citation type="submission" date="2016-10" db="EMBL/GenBank/DDBJ databases">
        <authorList>
            <person name="de Groot N.N."/>
        </authorList>
    </citation>
    <scope>NUCLEOTIDE SEQUENCE [LARGE SCALE GENOMIC DNA]</scope>
    <source>
        <strain evidence="4 6">DSM 25947</strain>
    </source>
</reference>
<feature type="signal peptide" evidence="1">
    <location>
        <begin position="1"/>
        <end position="20"/>
    </location>
</feature>
<gene>
    <name evidence="3" type="ORF">FH5T_11060</name>
    <name evidence="4" type="ORF">SAMN05444285_11255</name>
</gene>
<dbReference type="InterPro" id="IPR002931">
    <property type="entry name" value="Transglutaminase-like"/>
</dbReference>
<dbReference type="STRING" id="1168034.FH5T_11060"/>
<dbReference type="SMART" id="SM00460">
    <property type="entry name" value="TGc"/>
    <property type="match status" value="1"/>
</dbReference>
<dbReference type="KEGG" id="dori:FH5T_11060"/>
<evidence type="ECO:0000259" key="2">
    <source>
        <dbReference type="SMART" id="SM00460"/>
    </source>
</evidence>
<dbReference type="Proteomes" id="UP000023772">
    <property type="component" value="Chromosome"/>
</dbReference>
<dbReference type="Gene3D" id="3.10.620.30">
    <property type="match status" value="1"/>
</dbReference>
<dbReference type="InterPro" id="IPR038765">
    <property type="entry name" value="Papain-like_cys_pep_sf"/>
</dbReference>
<dbReference type="EMBL" id="FOHT01000012">
    <property type="protein sequence ID" value="SET40558.1"/>
    <property type="molecule type" value="Genomic_DNA"/>
</dbReference>
<evidence type="ECO:0000256" key="1">
    <source>
        <dbReference type="SAM" id="SignalP"/>
    </source>
</evidence>
<name>X5DG48_9BACT</name>
<keyword evidence="1" id="KW-0732">Signal</keyword>
<dbReference type="RefSeq" id="WP_038558273.1">
    <property type="nucleotide sequence ID" value="NZ_FOHT01000012.1"/>
</dbReference>
<feature type="domain" description="Transglutaminase-like" evidence="2">
    <location>
        <begin position="388"/>
        <end position="452"/>
    </location>
</feature>
<evidence type="ECO:0000313" key="4">
    <source>
        <dbReference type="EMBL" id="SET40558.1"/>
    </source>
</evidence>
<dbReference type="AlphaFoldDB" id="X5DG48"/>
<evidence type="ECO:0000313" key="3">
    <source>
        <dbReference type="EMBL" id="AHW61918.1"/>
    </source>
</evidence>
<dbReference type="eggNOG" id="COG1305">
    <property type="taxonomic scope" value="Bacteria"/>
</dbReference>
<proteinExistence type="predicted"/>
<organism evidence="4 6">
    <name type="scientific">Draconibacterium orientale</name>
    <dbReference type="NCBI Taxonomy" id="1168034"/>
    <lineage>
        <taxon>Bacteria</taxon>
        <taxon>Pseudomonadati</taxon>
        <taxon>Bacteroidota</taxon>
        <taxon>Bacteroidia</taxon>
        <taxon>Marinilabiliales</taxon>
        <taxon>Prolixibacteraceae</taxon>
        <taxon>Draconibacterium</taxon>
    </lineage>
</organism>